<feature type="compositionally biased region" description="Low complexity" evidence="5">
    <location>
        <begin position="682"/>
        <end position="701"/>
    </location>
</feature>
<dbReference type="Pfam" id="PF06428">
    <property type="entry name" value="Sec2p"/>
    <property type="match status" value="1"/>
</dbReference>
<organism evidence="7 8">
    <name type="scientific">Purpureocillium lilacinum</name>
    <name type="common">Paecilomyces lilacinus</name>
    <dbReference type="NCBI Taxonomy" id="33203"/>
    <lineage>
        <taxon>Eukaryota</taxon>
        <taxon>Fungi</taxon>
        <taxon>Dikarya</taxon>
        <taxon>Ascomycota</taxon>
        <taxon>Pezizomycotina</taxon>
        <taxon>Sordariomycetes</taxon>
        <taxon>Hypocreomycetidae</taxon>
        <taxon>Hypocreales</taxon>
        <taxon>Ophiocordycipitaceae</taxon>
        <taxon>Purpureocillium</taxon>
    </lineage>
</organism>
<dbReference type="GO" id="GO:0005730">
    <property type="term" value="C:nucleolus"/>
    <property type="evidence" value="ECO:0007669"/>
    <property type="project" value="UniProtKB-SubCell"/>
</dbReference>
<evidence type="ECO:0000259" key="6">
    <source>
        <dbReference type="SMART" id="SM00316"/>
    </source>
</evidence>
<feature type="region of interest" description="Disordered" evidence="5">
    <location>
        <begin position="667"/>
        <end position="701"/>
    </location>
</feature>
<dbReference type="Gene3D" id="2.40.50.100">
    <property type="match status" value="1"/>
</dbReference>
<evidence type="ECO:0000256" key="3">
    <source>
        <dbReference type="ARBA" id="ARBA00022835"/>
    </source>
</evidence>
<dbReference type="InterPro" id="IPR025721">
    <property type="entry name" value="Exosome_cplx_N_dom"/>
</dbReference>
<dbReference type="PANTHER" id="PTHR12686:SF8">
    <property type="entry name" value="EXOSOME COMPLEX COMPONENT CSL4"/>
    <property type="match status" value="1"/>
</dbReference>
<dbReference type="GO" id="GO:0005737">
    <property type="term" value="C:cytoplasm"/>
    <property type="evidence" value="ECO:0007669"/>
    <property type="project" value="TreeGrafter"/>
</dbReference>
<dbReference type="InterPro" id="IPR009449">
    <property type="entry name" value="Sec2_N"/>
</dbReference>
<dbReference type="SUPFAM" id="SSF110324">
    <property type="entry name" value="Ribosomal L27 protein-like"/>
    <property type="match status" value="1"/>
</dbReference>
<gene>
    <name evidence="7" type="ORF">PCL_00565</name>
</gene>
<dbReference type="SUPFAM" id="SSF50249">
    <property type="entry name" value="Nucleic acid-binding proteins"/>
    <property type="match status" value="1"/>
</dbReference>
<dbReference type="InterPro" id="IPR019495">
    <property type="entry name" value="EXOSC1_C"/>
</dbReference>
<name>A0A2U3E592_PURLI</name>
<dbReference type="AlphaFoldDB" id="A0A2U3E592"/>
<proteinExistence type="predicted"/>
<accession>A0A2U3E592</accession>
<protein>
    <submittedName>
        <fullName evidence="7">Exosomal core protein CSL4</fullName>
    </submittedName>
</protein>
<dbReference type="GO" id="GO:0000176">
    <property type="term" value="C:nuclear exosome (RNase complex)"/>
    <property type="evidence" value="ECO:0007669"/>
    <property type="project" value="TreeGrafter"/>
</dbReference>
<dbReference type="InterPro" id="IPR012340">
    <property type="entry name" value="NA-bd_OB-fold"/>
</dbReference>
<dbReference type="CDD" id="cd05791">
    <property type="entry name" value="S1_CSL4"/>
    <property type="match status" value="1"/>
</dbReference>
<dbReference type="GO" id="GO:0006396">
    <property type="term" value="P:RNA processing"/>
    <property type="evidence" value="ECO:0007669"/>
    <property type="project" value="InterPro"/>
</dbReference>
<evidence type="ECO:0000313" key="8">
    <source>
        <dbReference type="Proteomes" id="UP000245956"/>
    </source>
</evidence>
<feature type="region of interest" description="Disordered" evidence="5">
    <location>
        <begin position="610"/>
        <end position="649"/>
    </location>
</feature>
<evidence type="ECO:0000313" key="7">
    <source>
        <dbReference type="EMBL" id="PWI69653.1"/>
    </source>
</evidence>
<feature type="compositionally biased region" description="Low complexity" evidence="5">
    <location>
        <begin position="612"/>
        <end position="646"/>
    </location>
</feature>
<reference evidence="7 8" key="1">
    <citation type="journal article" date="2016" name="Front. Microbiol.">
        <title>Genome and transcriptome sequences reveal the specific parasitism of the nematophagous Purpureocillium lilacinum 36-1.</title>
        <authorList>
            <person name="Xie J."/>
            <person name="Li S."/>
            <person name="Mo C."/>
            <person name="Xiao X."/>
            <person name="Peng D."/>
            <person name="Wang G."/>
            <person name="Xiao Y."/>
        </authorList>
    </citation>
    <scope>NUCLEOTIDE SEQUENCE [LARGE SCALE GENOMIC DNA]</scope>
    <source>
        <strain evidence="7 8">36-1</strain>
    </source>
</reference>
<feature type="compositionally biased region" description="Low complexity" evidence="5">
    <location>
        <begin position="395"/>
        <end position="404"/>
    </location>
</feature>
<evidence type="ECO:0000256" key="1">
    <source>
        <dbReference type="ARBA" id="ARBA00004604"/>
    </source>
</evidence>
<dbReference type="Gene3D" id="2.40.50.140">
    <property type="entry name" value="Nucleic acid-binding proteins"/>
    <property type="match status" value="1"/>
</dbReference>
<dbReference type="Pfam" id="PF14382">
    <property type="entry name" value="ECR1_N"/>
    <property type="match status" value="1"/>
</dbReference>
<feature type="region of interest" description="Disordered" evidence="5">
    <location>
        <begin position="395"/>
        <end position="420"/>
    </location>
</feature>
<dbReference type="InterPro" id="IPR003029">
    <property type="entry name" value="S1_domain"/>
</dbReference>
<dbReference type="SMART" id="SM00316">
    <property type="entry name" value="S1"/>
    <property type="match status" value="1"/>
</dbReference>
<keyword evidence="3" id="KW-0271">Exosome</keyword>
<evidence type="ECO:0000256" key="2">
    <source>
        <dbReference type="ARBA" id="ARBA00022490"/>
    </source>
</evidence>
<keyword evidence="4" id="KW-0175">Coiled coil</keyword>
<dbReference type="GO" id="GO:0003723">
    <property type="term" value="F:RNA binding"/>
    <property type="evidence" value="ECO:0007669"/>
    <property type="project" value="InterPro"/>
</dbReference>
<dbReference type="PANTHER" id="PTHR12686">
    <property type="entry name" value="3'-5' EXORIBONUCLEASE CSL4-RELATED"/>
    <property type="match status" value="1"/>
</dbReference>
<evidence type="ECO:0000256" key="5">
    <source>
        <dbReference type="SAM" id="MobiDB-lite"/>
    </source>
</evidence>
<keyword evidence="2" id="KW-0963">Cytoplasm</keyword>
<evidence type="ECO:0000256" key="4">
    <source>
        <dbReference type="SAM" id="Coils"/>
    </source>
</evidence>
<feature type="domain" description="S1 motif" evidence="6">
    <location>
        <begin position="144"/>
        <end position="224"/>
    </location>
</feature>
<dbReference type="InterPro" id="IPR039771">
    <property type="entry name" value="Csl4"/>
</dbReference>
<dbReference type="Gene3D" id="6.10.140.910">
    <property type="match status" value="1"/>
</dbReference>
<comment type="caution">
    <text evidence="7">The sequence shown here is derived from an EMBL/GenBank/DDBJ whole genome shotgun (WGS) entry which is preliminary data.</text>
</comment>
<dbReference type="FunFam" id="2.40.50.140:FF:000198">
    <property type="entry name" value="Exosome complex component CSL4"/>
    <property type="match status" value="1"/>
</dbReference>
<feature type="coiled-coil region" evidence="4">
    <location>
        <begin position="742"/>
        <end position="783"/>
    </location>
</feature>
<dbReference type="Proteomes" id="UP000245956">
    <property type="component" value="Unassembled WGS sequence"/>
</dbReference>
<dbReference type="Pfam" id="PF10447">
    <property type="entry name" value="EXOSC1"/>
    <property type="match status" value="1"/>
</dbReference>
<sequence length="802" mass="84900">MNDDDLCKRGRGANSDSVPADLESILASKGLPDRSRGKLPLPTLEVNLIPNSCAQSPAMAADDVPAVAVPGKIIGPVSKYASGPGTHIHDGNVVSSLMGKVTITPPAKAPGPAKRLNKITAADPEELATVSVSRHGKKREILPDVGNVVLARVVRLMPKQAIVVIQQVGDTVLQTEWQGVIRVQDVRATEKDKVKIYESFKPGDIVRASVISLGDQANYYLSTASNELGVIMATSEAGNDMVPVSWKEYKDPETGASEPRKWAVPRTLIGMERQNGEHEGIGYVLGAQAATRIAPAAPLTAAHSWHTSKEGRITKAMAAGSLAGLVVRSYPGLQSGTHHLRRHLFAAAPAPGLPSLALAVQHFTLSVEDCVVLRNRCLITVSIVMSRSILGVDSQLSSDSSPPGGDWGAGRGAPAPAGSTHSGCKPSFRFQVVFFVCSLPQSHHTRACVRPLGLAHLQNSSATGRPTEHTRARAHAKGLSAPFSSRTSHPSSTYFTAAPALNARPTNVFFISSSSRPLAADSYAMTAATATMAPAATTTAAAPACCPSCGFDIGAGNSSSSTSDAAQQEDLLAAQARIQELESHVRQLNQKATAAVERWAGYEAELAKLRSQQQRQQQQQQQQRATPAPLALPGPATTSASPPGAAVVSPTRTSFLQSAPGRLSALLYPRKSTPNLRGGDVTPGPGSPTTATPTSGGTTTTVASTTEGLLEALTREQALRREAEGRLSATSREVEELSVSLFEQANEMVAEERRARARLEERVGELERRDAEKRRRLERLEGAMGRIERVRNLLQESGDGPS</sequence>
<dbReference type="EMBL" id="LCWV01000011">
    <property type="protein sequence ID" value="PWI69653.1"/>
    <property type="molecule type" value="Genomic_DNA"/>
</dbReference>
<comment type="subcellular location">
    <subcellularLocation>
        <location evidence="1">Nucleus</location>
        <location evidence="1">Nucleolus</location>
    </subcellularLocation>
</comment>
<dbReference type="SUPFAM" id="SSF144284">
    <property type="entry name" value="Sec2 N-terminal region"/>
    <property type="match status" value="1"/>
</dbReference>